<reference evidence="8 9" key="1">
    <citation type="submission" date="2017-10" db="EMBL/GenBank/DDBJ databases">
        <title>Comparative genomics in systemic dimorphic fungi from Ajellomycetaceae.</title>
        <authorList>
            <person name="Munoz J.F."/>
            <person name="Mcewen J.G."/>
            <person name="Clay O.K."/>
            <person name="Cuomo C.A."/>
        </authorList>
    </citation>
    <scope>NUCLEOTIDE SEQUENCE [LARGE SCALE GENOMIC DNA]</scope>
    <source>
        <strain evidence="8 9">UAMH4076</strain>
    </source>
</reference>
<feature type="domain" description="Chromatin assembly factor 1 subunit Cac1-like C-terminal" evidence="7">
    <location>
        <begin position="616"/>
        <end position="670"/>
    </location>
</feature>
<feature type="compositionally biased region" description="Low complexity" evidence="5">
    <location>
        <begin position="114"/>
        <end position="123"/>
    </location>
</feature>
<feature type="compositionally biased region" description="Polar residues" evidence="5">
    <location>
        <begin position="559"/>
        <end position="571"/>
    </location>
</feature>
<feature type="region of interest" description="Disordered" evidence="5">
    <location>
        <begin position="1"/>
        <end position="34"/>
    </location>
</feature>
<comment type="subcellular location">
    <subcellularLocation>
        <location evidence="1">Nucleus</location>
    </subcellularLocation>
</comment>
<dbReference type="Proteomes" id="UP000226031">
    <property type="component" value="Unassembled WGS sequence"/>
</dbReference>
<proteinExistence type="predicted"/>
<organism evidence="8 9">
    <name type="scientific">[Emmonsia] crescens</name>
    <dbReference type="NCBI Taxonomy" id="73230"/>
    <lineage>
        <taxon>Eukaryota</taxon>
        <taxon>Fungi</taxon>
        <taxon>Dikarya</taxon>
        <taxon>Ascomycota</taxon>
        <taxon>Pezizomycotina</taxon>
        <taxon>Eurotiomycetes</taxon>
        <taxon>Eurotiomycetidae</taxon>
        <taxon>Onygenales</taxon>
        <taxon>Ajellomycetaceae</taxon>
        <taxon>Emergomyces</taxon>
    </lineage>
</organism>
<dbReference type="InterPro" id="IPR048800">
    <property type="entry name" value="Cac1-like_C"/>
</dbReference>
<evidence type="ECO:0000256" key="1">
    <source>
        <dbReference type="ARBA" id="ARBA00004123"/>
    </source>
</evidence>
<comment type="caution">
    <text evidence="8">The sequence shown here is derived from an EMBL/GenBank/DDBJ whole genome shotgun (WGS) entry which is preliminary data.</text>
</comment>
<evidence type="ECO:0000313" key="8">
    <source>
        <dbReference type="EMBL" id="PGH32285.1"/>
    </source>
</evidence>
<accession>A0A2B7ZFB3</accession>
<dbReference type="GO" id="GO:0006334">
    <property type="term" value="P:nucleosome assembly"/>
    <property type="evidence" value="ECO:0007669"/>
    <property type="project" value="TreeGrafter"/>
</dbReference>
<feature type="compositionally biased region" description="Low complexity" evidence="5">
    <location>
        <begin position="572"/>
        <end position="598"/>
    </location>
</feature>
<evidence type="ECO:0000313" key="9">
    <source>
        <dbReference type="Proteomes" id="UP000226031"/>
    </source>
</evidence>
<dbReference type="Pfam" id="PF21796">
    <property type="entry name" value="Cac1_C"/>
    <property type="match status" value="1"/>
</dbReference>
<dbReference type="PANTHER" id="PTHR15272">
    <property type="entry name" value="CHROMATIN ASSEMBLY FACTOR 1 SUBUNIT A CAF-1 SUBUNIT A"/>
    <property type="match status" value="1"/>
</dbReference>
<evidence type="ECO:0000259" key="7">
    <source>
        <dbReference type="Pfam" id="PF21796"/>
    </source>
</evidence>
<dbReference type="EMBL" id="PDND01000098">
    <property type="protein sequence ID" value="PGH32285.1"/>
    <property type="molecule type" value="Genomic_DNA"/>
</dbReference>
<dbReference type="VEuPathDB" id="FungiDB:EMCG_00036"/>
<feature type="compositionally biased region" description="Polar residues" evidence="5">
    <location>
        <begin position="78"/>
        <end position="88"/>
    </location>
</feature>
<dbReference type="PANTHER" id="PTHR15272:SF0">
    <property type="entry name" value="CHROMATIN ASSEMBLY FACTOR 1 SUBUNIT A"/>
    <property type="match status" value="1"/>
</dbReference>
<name>A0A2B7ZFB3_9EURO</name>
<gene>
    <name evidence="8" type="ORF">GX50_04952</name>
</gene>
<feature type="domain" description="Chromatin assembly factor 1 subunit A dimerization" evidence="6">
    <location>
        <begin position="389"/>
        <end position="462"/>
    </location>
</feature>
<feature type="region of interest" description="Disordered" evidence="5">
    <location>
        <begin position="556"/>
        <end position="612"/>
    </location>
</feature>
<feature type="region of interest" description="Disordered" evidence="5">
    <location>
        <begin position="54"/>
        <end position="225"/>
    </location>
</feature>
<feature type="region of interest" description="Disordered" evidence="5">
    <location>
        <begin position="431"/>
        <end position="473"/>
    </location>
</feature>
<evidence type="ECO:0000256" key="4">
    <source>
        <dbReference type="ARBA" id="ARBA00023242"/>
    </source>
</evidence>
<keyword evidence="9" id="KW-1185">Reference proteome</keyword>
<dbReference type="InterPro" id="IPR022043">
    <property type="entry name" value="CAF1A_DD"/>
</dbReference>
<dbReference type="GO" id="GO:0006281">
    <property type="term" value="P:DNA repair"/>
    <property type="evidence" value="ECO:0007669"/>
    <property type="project" value="UniProtKB-KW"/>
</dbReference>
<evidence type="ECO:0000259" key="6">
    <source>
        <dbReference type="Pfam" id="PF12253"/>
    </source>
</evidence>
<feature type="region of interest" description="Disordered" evidence="5">
    <location>
        <begin position="242"/>
        <end position="272"/>
    </location>
</feature>
<evidence type="ECO:0000256" key="2">
    <source>
        <dbReference type="ARBA" id="ARBA00022763"/>
    </source>
</evidence>
<keyword evidence="4" id="KW-0539">Nucleus</keyword>
<evidence type="ECO:0000256" key="3">
    <source>
        <dbReference type="ARBA" id="ARBA00023204"/>
    </source>
</evidence>
<keyword evidence="2" id="KW-0227">DNA damage</keyword>
<evidence type="ECO:0000256" key="5">
    <source>
        <dbReference type="SAM" id="MobiDB-lite"/>
    </source>
</evidence>
<sequence>MGGEPLLGSTSTSTLSRKRSFSEVDGGVHTVNTENNDRIIVSDAVVPNVCVVQESTTTTSSEPKSEIHPSIETADIPLSTTRTTTSVSADPPPSANTNDSPDPSILMPIPPPNNHINIHNQNQTPPPPTSPSAPGFTLPNNNKKRKLSPASKQVRALEKEMKEKQRAEEKAKRDEERRKKEEERKKREEERKKKDEEREEERKKREEKKKAKDEERLKKEKSQMRLNAFFARPTISTSALTVNATGGKTGENYNLVHGSSGGSEAVKAEKKPLSDYEQEFPPFFLQSHVKLAPPHRFVRDINSLKYAREKLDSVFKKDRSSEEEGPVLKFRPSELFDMLPYRRRQGEPNGPTVKEILLRMQDAASNTIDLTRDEKTENPGNLLKKIPMKVLKFSEDVRPPYQGTFTKRLPEQQARRLCRNPFGRMVPDFNYDYDSEAEWEEPEEGEDLDSEGEEETSEDGDGEMEDFLDDGDDNAVAGRRRVLIGDLEPVCSGICWEGEGEIDPTLNSCRMEIISETLNFPIDPFSSVYWSKPTQVSRSPLKHLTHLSNQTLERAGAITNPSQKQISQSSGLLQHPSSTLPSSTLTTTLPSGQSTLLPGAPSTQKPRRPFPPDQVAEFKQVIAGSNLTKAGLIEVLKKRFPKVSKDIIKDTLNSTAQRLGQKEADKKWVLI</sequence>
<feature type="compositionally biased region" description="Low complexity" evidence="5">
    <location>
        <begin position="1"/>
        <end position="15"/>
    </location>
</feature>
<keyword evidence="3" id="KW-0234">DNA repair</keyword>
<dbReference type="AlphaFoldDB" id="A0A2B7ZFB3"/>
<protein>
    <recommendedName>
        <fullName evidence="10">Chromatin assembly factor 1 subunit A</fullName>
    </recommendedName>
</protein>
<dbReference type="GO" id="GO:0005634">
    <property type="term" value="C:nucleus"/>
    <property type="evidence" value="ECO:0007669"/>
    <property type="project" value="UniProtKB-SubCell"/>
</dbReference>
<dbReference type="STRING" id="73230.A0A2B7ZFB3"/>
<feature type="compositionally biased region" description="Basic and acidic residues" evidence="5">
    <location>
        <begin position="155"/>
        <end position="223"/>
    </location>
</feature>
<evidence type="ECO:0008006" key="10">
    <source>
        <dbReference type="Google" id="ProtNLM"/>
    </source>
</evidence>
<dbReference type="Pfam" id="PF12253">
    <property type="entry name" value="CAF1A_dimeriz"/>
    <property type="match status" value="1"/>
</dbReference>
<dbReference type="GO" id="GO:0033186">
    <property type="term" value="C:CAF-1 complex"/>
    <property type="evidence" value="ECO:0007669"/>
    <property type="project" value="TreeGrafter"/>
</dbReference>